<protein>
    <submittedName>
        <fullName evidence="1">Sulfate adenylyltransferase</fullName>
    </submittedName>
</protein>
<evidence type="ECO:0000313" key="1">
    <source>
        <dbReference type="EMBL" id="KAJ9103364.1"/>
    </source>
</evidence>
<sequence length="626" mass="69993">MANAPHGGELKDLYARDLPVRAQLIEEARGLQDIILTERHLCDLELICNGGFSPLEGFMNEEDYKGVRDNLRLKDGNLFSMPITLDVSQEQINELGLAKGIRVALRDPRDDACLAILTVDDIYKPDFKLENEKVLGADDPAHPAVSYQRKYIKEFYVGGKVQAVQPPQYFDYVSLRYTPTELRSFFKKMAWRKVVAFQTRNPMHRAHRELTVRAARQRQANVLIHPVVGLTKPGDVDHYTRVRAYQALMPKYPNGMAHLALLPLAMRMAGPREAVWHAIIRKNYGSTHFIVGRDHAGPGKNSQGQDFYGPVSVIERRPLEWILTGWPFLQYDAQELVAQFKDELHIEMVPFQMVTYLPETDEYQPIDEVPKGTPTANISGTELRRRLVTGGPIPDWFSYEDVVKVLRESYPPRNKQGFTVLLTGLHNSGKDTIARALSVTLQQQGGRSVSLLLGEAVRQELGSIGDDATAEDKDANVQRIGFVSAELSRAGAAVVAAPTAPSAQSRKAFKELVKSTGGGNFFMVHVATPLEHCEKTDRSGQYKRARNGELKGFAGVDLAYEAPEDADLVVTLTKDTVPEIVHGKPPEISVLKIRLLIPLFDRSHHPLARNPEPCVDGMLNMPKRRS</sequence>
<keyword evidence="1" id="KW-0548">Nucleotidyltransferase</keyword>
<name>A0ACC2VWJ1_9TREE</name>
<keyword evidence="2" id="KW-1185">Reference proteome</keyword>
<organism evidence="1 2">
    <name type="scientific">Naganishia cerealis</name>
    <dbReference type="NCBI Taxonomy" id="610337"/>
    <lineage>
        <taxon>Eukaryota</taxon>
        <taxon>Fungi</taxon>
        <taxon>Dikarya</taxon>
        <taxon>Basidiomycota</taxon>
        <taxon>Agaricomycotina</taxon>
        <taxon>Tremellomycetes</taxon>
        <taxon>Filobasidiales</taxon>
        <taxon>Filobasidiaceae</taxon>
        <taxon>Naganishia</taxon>
    </lineage>
</organism>
<proteinExistence type="predicted"/>
<dbReference type="EMBL" id="JASBWR010000047">
    <property type="protein sequence ID" value="KAJ9103364.1"/>
    <property type="molecule type" value="Genomic_DNA"/>
</dbReference>
<keyword evidence="1" id="KW-0808">Transferase</keyword>
<gene>
    <name evidence="1" type="primary">MET3_2</name>
    <name evidence="1" type="ORF">QFC19_004463</name>
</gene>
<reference evidence="1" key="1">
    <citation type="submission" date="2023-04" db="EMBL/GenBank/DDBJ databases">
        <title>Draft Genome sequencing of Naganishia species isolated from polar environments using Oxford Nanopore Technology.</title>
        <authorList>
            <person name="Leo P."/>
            <person name="Venkateswaran K."/>
        </authorList>
    </citation>
    <scope>NUCLEOTIDE SEQUENCE</scope>
    <source>
        <strain evidence="1">MNA-CCFEE 5261</strain>
    </source>
</reference>
<dbReference type="Proteomes" id="UP001241377">
    <property type="component" value="Unassembled WGS sequence"/>
</dbReference>
<comment type="caution">
    <text evidence="1">The sequence shown here is derived from an EMBL/GenBank/DDBJ whole genome shotgun (WGS) entry which is preliminary data.</text>
</comment>
<evidence type="ECO:0000313" key="2">
    <source>
        <dbReference type="Proteomes" id="UP001241377"/>
    </source>
</evidence>
<accession>A0ACC2VWJ1</accession>